<gene>
    <name evidence="3" type="ORF">GALMADRAFT_254247</name>
</gene>
<dbReference type="EMBL" id="KL142394">
    <property type="protein sequence ID" value="KDR71078.1"/>
    <property type="molecule type" value="Genomic_DNA"/>
</dbReference>
<evidence type="ECO:0000313" key="3">
    <source>
        <dbReference type="EMBL" id="KDR71078.1"/>
    </source>
</evidence>
<accession>A0A067SWE0</accession>
<protein>
    <submittedName>
        <fullName evidence="3">Uncharacterized protein</fullName>
    </submittedName>
</protein>
<dbReference type="STRING" id="685588.A0A067SWE0"/>
<dbReference type="Proteomes" id="UP000027222">
    <property type="component" value="Unassembled WGS sequence"/>
</dbReference>
<dbReference type="InterPro" id="IPR013126">
    <property type="entry name" value="Hsp_70_fam"/>
</dbReference>
<dbReference type="Gene3D" id="2.60.34.10">
    <property type="entry name" value="Substrate Binding Domain Of DNAk, Chain A, domain 1"/>
    <property type="match status" value="1"/>
</dbReference>
<proteinExistence type="predicted"/>
<keyword evidence="1" id="KW-0547">Nucleotide-binding</keyword>
<keyword evidence="2" id="KW-0067">ATP-binding</keyword>
<evidence type="ECO:0000256" key="1">
    <source>
        <dbReference type="ARBA" id="ARBA00022741"/>
    </source>
</evidence>
<evidence type="ECO:0000256" key="2">
    <source>
        <dbReference type="ARBA" id="ARBA00022840"/>
    </source>
</evidence>
<dbReference type="HOGENOM" id="CLU_639415_0_0_1"/>
<dbReference type="PANTHER" id="PTHR19375">
    <property type="entry name" value="HEAT SHOCK PROTEIN 70KDA"/>
    <property type="match status" value="1"/>
</dbReference>
<keyword evidence="4" id="KW-1185">Reference proteome</keyword>
<organism evidence="3 4">
    <name type="scientific">Galerina marginata (strain CBS 339.88)</name>
    <dbReference type="NCBI Taxonomy" id="685588"/>
    <lineage>
        <taxon>Eukaryota</taxon>
        <taxon>Fungi</taxon>
        <taxon>Dikarya</taxon>
        <taxon>Basidiomycota</taxon>
        <taxon>Agaricomycotina</taxon>
        <taxon>Agaricomycetes</taxon>
        <taxon>Agaricomycetidae</taxon>
        <taxon>Agaricales</taxon>
        <taxon>Agaricineae</taxon>
        <taxon>Strophariaceae</taxon>
        <taxon>Galerina</taxon>
    </lineage>
</organism>
<sequence>MSLVAGVAFTSLTSGSPIKVEVLSSEDETFTQSFDLTILDANDLQSTFSHIAHTIAADLAYLAISVPSYFTDPQKEVIEQAARIPSFHKARVHSNAKIVQFALVDVDYDIRYELVVDIGLAGMAARLMSTEVDQGVRLSETEMSVDVLEVEVLENPEVLARRVLHPVLEFLREKRDPELKRIVVVDSSGTSASAAVQAFATHLAAQTDAEILIESSIIHHTAQLALHIHIDSKQPKELLIMEVAPLRLGIAKADGFVLSLVRRNTTLPTRKKAVLTTSKDNQTSARVQLVVGLAPRVEDNTVIGEILLSHLPPNPKGGVLIQVEAIVQHDGPTQIVAEELGGDGYPKMGGARGCLDMSYLLGDGIDKDDIGDIFERFEGMEHDFGMQQEAEDVWAGEEAQGSLLE</sequence>
<dbReference type="GO" id="GO:0005524">
    <property type="term" value="F:ATP binding"/>
    <property type="evidence" value="ECO:0007669"/>
    <property type="project" value="UniProtKB-KW"/>
</dbReference>
<dbReference type="SUPFAM" id="SSF100920">
    <property type="entry name" value="Heat shock protein 70kD (HSP70), peptide-binding domain"/>
    <property type="match status" value="1"/>
</dbReference>
<name>A0A067SWE0_GALM3</name>
<dbReference type="Pfam" id="PF00012">
    <property type="entry name" value="HSP70"/>
    <property type="match status" value="1"/>
</dbReference>
<dbReference type="AlphaFoldDB" id="A0A067SWE0"/>
<dbReference type="InterPro" id="IPR029047">
    <property type="entry name" value="HSP70_peptide-bd_sf"/>
</dbReference>
<dbReference type="GO" id="GO:0140662">
    <property type="term" value="F:ATP-dependent protein folding chaperone"/>
    <property type="evidence" value="ECO:0007669"/>
    <property type="project" value="InterPro"/>
</dbReference>
<evidence type="ECO:0000313" key="4">
    <source>
        <dbReference type="Proteomes" id="UP000027222"/>
    </source>
</evidence>
<reference evidence="4" key="1">
    <citation type="journal article" date="2014" name="Proc. Natl. Acad. Sci. U.S.A.">
        <title>Extensive sampling of basidiomycete genomes demonstrates inadequacy of the white-rot/brown-rot paradigm for wood decay fungi.</title>
        <authorList>
            <person name="Riley R."/>
            <person name="Salamov A.A."/>
            <person name="Brown D.W."/>
            <person name="Nagy L.G."/>
            <person name="Floudas D."/>
            <person name="Held B.W."/>
            <person name="Levasseur A."/>
            <person name="Lombard V."/>
            <person name="Morin E."/>
            <person name="Otillar R."/>
            <person name="Lindquist E.A."/>
            <person name="Sun H."/>
            <person name="LaButti K.M."/>
            <person name="Schmutz J."/>
            <person name="Jabbour D."/>
            <person name="Luo H."/>
            <person name="Baker S.E."/>
            <person name="Pisabarro A.G."/>
            <person name="Walton J.D."/>
            <person name="Blanchette R.A."/>
            <person name="Henrissat B."/>
            <person name="Martin F."/>
            <person name="Cullen D."/>
            <person name="Hibbett D.S."/>
            <person name="Grigoriev I.V."/>
        </authorList>
    </citation>
    <scope>NUCLEOTIDE SEQUENCE [LARGE SCALE GENOMIC DNA]</scope>
    <source>
        <strain evidence="4">CBS 339.88</strain>
    </source>
</reference>
<dbReference type="OrthoDB" id="3037355at2759"/>